<dbReference type="PANTHER" id="PTHR43866">
    <property type="entry name" value="MALONATE-SEMIALDEHYDE DEHYDROGENASE"/>
    <property type="match status" value="1"/>
</dbReference>
<gene>
    <name evidence="3" type="ORF">N0F65_005100</name>
</gene>
<dbReference type="GO" id="GO:0005739">
    <property type="term" value="C:mitochondrion"/>
    <property type="evidence" value="ECO:0007669"/>
    <property type="project" value="TreeGrafter"/>
</dbReference>
<evidence type="ECO:0000313" key="4">
    <source>
        <dbReference type="Proteomes" id="UP001146120"/>
    </source>
</evidence>
<evidence type="ECO:0000313" key="3">
    <source>
        <dbReference type="EMBL" id="DBA01911.1"/>
    </source>
</evidence>
<dbReference type="GO" id="GO:0004491">
    <property type="term" value="F:methylmalonate-semialdehyde dehydrogenase (acylating, NAD) activity"/>
    <property type="evidence" value="ECO:0007669"/>
    <property type="project" value="InterPro"/>
</dbReference>
<organism evidence="3 4">
    <name type="scientific">Lagenidium giganteum</name>
    <dbReference type="NCBI Taxonomy" id="4803"/>
    <lineage>
        <taxon>Eukaryota</taxon>
        <taxon>Sar</taxon>
        <taxon>Stramenopiles</taxon>
        <taxon>Oomycota</taxon>
        <taxon>Peronosporomycetes</taxon>
        <taxon>Pythiales</taxon>
        <taxon>Pythiaceae</taxon>
    </lineage>
</organism>
<feature type="compositionally biased region" description="Low complexity" evidence="2">
    <location>
        <begin position="296"/>
        <end position="308"/>
    </location>
</feature>
<accession>A0AAV2Z6F4</accession>
<sequence>MAAPTEQSFASREELLRYVQAFSIAQGYAVVIQKSNVPRGQVWLRCDLGGAYRTPPSTLRKRKSSSRLRNCPFKLYGRRLQDKSWTLYVQNAQHNHEIARDTLELMEHPMARRLTPEQRQLVEDWTAMGARPAIIIDKLREQYPSKPFKVQDIYNVRNGLRRGRATGAGRQLGTQATPSKERFAALAASLNEATASQTLSVRQETDNENPTALLVPLSGCPASSLKYEHQLDEQLQQIRSKFALWGFDVQQSFLAQLKALTSSFPTSRDSMSGMEATVTAPCIVEAEIPHVAAIDGVPSPASGSPRGSSEVDRLSEGGEDAESSADIHA</sequence>
<dbReference type="InterPro" id="IPR014842">
    <property type="entry name" value="AFT"/>
</dbReference>
<dbReference type="GO" id="GO:0006210">
    <property type="term" value="P:thymine catabolic process"/>
    <property type="evidence" value="ECO:0007669"/>
    <property type="project" value="TreeGrafter"/>
</dbReference>
<dbReference type="AlphaFoldDB" id="A0AAV2Z6F4"/>
<feature type="region of interest" description="Disordered" evidence="2">
    <location>
        <begin position="294"/>
        <end position="329"/>
    </location>
</feature>
<comment type="similarity">
    <text evidence="1">Belongs to the aldehyde dehydrogenase family.</text>
</comment>
<dbReference type="GO" id="GO:0000981">
    <property type="term" value="F:DNA-binding transcription factor activity, RNA polymerase II-specific"/>
    <property type="evidence" value="ECO:0007669"/>
    <property type="project" value="InterPro"/>
</dbReference>
<dbReference type="Pfam" id="PF08731">
    <property type="entry name" value="AFT"/>
    <property type="match status" value="1"/>
</dbReference>
<reference evidence="3" key="2">
    <citation type="journal article" date="2023" name="Microbiol Resour">
        <title>Decontamination and Annotation of the Draft Genome Sequence of the Oomycete Lagenidium giganteum ARSEF 373.</title>
        <authorList>
            <person name="Morgan W.R."/>
            <person name="Tartar A."/>
        </authorList>
    </citation>
    <scope>NUCLEOTIDE SEQUENCE</scope>
    <source>
        <strain evidence="3">ARSEF 373</strain>
    </source>
</reference>
<keyword evidence="4" id="KW-1185">Reference proteome</keyword>
<dbReference type="EMBL" id="DAKRPA010000039">
    <property type="protein sequence ID" value="DBA01911.1"/>
    <property type="molecule type" value="Genomic_DNA"/>
</dbReference>
<dbReference type="InterPro" id="IPR010061">
    <property type="entry name" value="MeMal-semiAld_DH"/>
</dbReference>
<proteinExistence type="inferred from homology"/>
<reference evidence="3" key="1">
    <citation type="submission" date="2022-11" db="EMBL/GenBank/DDBJ databases">
        <authorList>
            <person name="Morgan W.R."/>
            <person name="Tartar A."/>
        </authorList>
    </citation>
    <scope>NUCLEOTIDE SEQUENCE</scope>
    <source>
        <strain evidence="3">ARSEF 373</strain>
    </source>
</reference>
<dbReference type="PANTHER" id="PTHR43866:SF3">
    <property type="entry name" value="METHYLMALONATE-SEMIALDEHYDE DEHYDROGENASE [ACYLATING], MITOCHONDRIAL"/>
    <property type="match status" value="1"/>
</dbReference>
<evidence type="ECO:0000256" key="1">
    <source>
        <dbReference type="ARBA" id="ARBA00009986"/>
    </source>
</evidence>
<evidence type="ECO:0000256" key="2">
    <source>
        <dbReference type="SAM" id="MobiDB-lite"/>
    </source>
</evidence>
<dbReference type="GO" id="GO:0045944">
    <property type="term" value="P:positive regulation of transcription by RNA polymerase II"/>
    <property type="evidence" value="ECO:0007669"/>
    <property type="project" value="InterPro"/>
</dbReference>
<dbReference type="Proteomes" id="UP001146120">
    <property type="component" value="Unassembled WGS sequence"/>
</dbReference>
<name>A0AAV2Z6F4_9STRA</name>
<protein>
    <recommendedName>
        <fullName evidence="5">FAR1 domain-containing protein</fullName>
    </recommendedName>
</protein>
<comment type="caution">
    <text evidence="3">The sequence shown here is derived from an EMBL/GenBank/DDBJ whole genome shotgun (WGS) entry which is preliminary data.</text>
</comment>
<dbReference type="GO" id="GO:0006574">
    <property type="term" value="P:L-valine catabolic process"/>
    <property type="evidence" value="ECO:0007669"/>
    <property type="project" value="TreeGrafter"/>
</dbReference>
<dbReference type="GO" id="GO:0010106">
    <property type="term" value="P:cellular response to iron ion starvation"/>
    <property type="evidence" value="ECO:0007669"/>
    <property type="project" value="InterPro"/>
</dbReference>
<evidence type="ECO:0008006" key="5">
    <source>
        <dbReference type="Google" id="ProtNLM"/>
    </source>
</evidence>